<dbReference type="InterPro" id="IPR013321">
    <property type="entry name" value="Arc_rbn_hlx_hlx"/>
</dbReference>
<evidence type="ECO:0000256" key="2">
    <source>
        <dbReference type="ARBA" id="ARBA00022649"/>
    </source>
</evidence>
<accession>A0A1C3H3N0</accession>
<dbReference type="InterPro" id="IPR007337">
    <property type="entry name" value="RelB/DinJ"/>
</dbReference>
<dbReference type="GeneID" id="84790058"/>
<dbReference type="AlphaFoldDB" id="A0A1C3H3N0"/>
<proteinExistence type="inferred from homology"/>
<dbReference type="PANTHER" id="PTHR38781:SF1">
    <property type="entry name" value="ANTITOXIN DINJ-RELATED"/>
    <property type="match status" value="1"/>
</dbReference>
<dbReference type="OMA" id="EVKNTAF"/>
<keyword evidence="2" id="KW-1277">Toxin-antitoxin system</keyword>
<evidence type="ECO:0000256" key="1">
    <source>
        <dbReference type="ARBA" id="ARBA00010562"/>
    </source>
</evidence>
<name>A0A1C3H3N0_9GAMM</name>
<dbReference type="GO" id="GO:0006351">
    <property type="term" value="P:DNA-templated transcription"/>
    <property type="evidence" value="ECO:0007669"/>
    <property type="project" value="TreeGrafter"/>
</dbReference>
<evidence type="ECO:0000313" key="4">
    <source>
        <dbReference type="Proteomes" id="UP000190837"/>
    </source>
</evidence>
<dbReference type="RefSeq" id="WP_004142230.1">
    <property type="nucleotide sequence ID" value="NZ_CAUQCO010000041.1"/>
</dbReference>
<evidence type="ECO:0000313" key="3">
    <source>
        <dbReference type="EMBL" id="SAM61998.1"/>
    </source>
</evidence>
<dbReference type="EMBL" id="FKLO01000038">
    <property type="protein sequence ID" value="SAM61998.1"/>
    <property type="molecule type" value="Genomic_DNA"/>
</dbReference>
<dbReference type="PANTHER" id="PTHR38781">
    <property type="entry name" value="ANTITOXIN DINJ-RELATED"/>
    <property type="match status" value="1"/>
</dbReference>
<gene>
    <name evidence="3" type="ORF">CHUV0807_0962</name>
</gene>
<comment type="similarity">
    <text evidence="1">Belongs to the RelB/DinJ antitoxin family.</text>
</comment>
<sequence>MTTTNYNIRLEQELRDRAFAVFERYGLAPSQAIKLFLNQVADTQSIPLSFNHHAGRAEHIPNALTRQALLEAKAEQENPTAQRYTLEEALQLMREIADA</sequence>
<organism evidence="3 4">
    <name type="scientific">Cardiobacterium hominis</name>
    <dbReference type="NCBI Taxonomy" id="2718"/>
    <lineage>
        <taxon>Bacteria</taxon>
        <taxon>Pseudomonadati</taxon>
        <taxon>Pseudomonadota</taxon>
        <taxon>Gammaproteobacteria</taxon>
        <taxon>Cardiobacteriales</taxon>
        <taxon>Cardiobacteriaceae</taxon>
        <taxon>Cardiobacterium</taxon>
    </lineage>
</organism>
<dbReference type="GO" id="GO:0006355">
    <property type="term" value="P:regulation of DNA-templated transcription"/>
    <property type="evidence" value="ECO:0007669"/>
    <property type="project" value="InterPro"/>
</dbReference>
<dbReference type="Pfam" id="PF04221">
    <property type="entry name" value="RelB"/>
    <property type="match status" value="1"/>
</dbReference>
<dbReference type="NCBIfam" id="TIGR02384">
    <property type="entry name" value="RelB_DinJ"/>
    <property type="match status" value="1"/>
</dbReference>
<reference evidence="4" key="1">
    <citation type="submission" date="2016-04" db="EMBL/GenBank/DDBJ databases">
        <authorList>
            <person name="Tagini F."/>
        </authorList>
    </citation>
    <scope>NUCLEOTIDE SEQUENCE [LARGE SCALE GENOMIC DNA]</scope>
    <source>
        <strain evidence="4">CHUV0807</strain>
    </source>
</reference>
<evidence type="ECO:0008006" key="5">
    <source>
        <dbReference type="Google" id="ProtNLM"/>
    </source>
</evidence>
<protein>
    <recommendedName>
        <fullName evidence="5">Addiction module antitoxin, RelB/DinJ family</fullName>
    </recommendedName>
</protein>
<dbReference type="Proteomes" id="UP000190837">
    <property type="component" value="Unassembled WGS sequence"/>
</dbReference>
<dbReference type="Gene3D" id="1.10.1220.10">
    <property type="entry name" value="Met repressor-like"/>
    <property type="match status" value="1"/>
</dbReference>